<organism evidence="1 2">
    <name type="scientific">Ambispora leptoticha</name>
    <dbReference type="NCBI Taxonomy" id="144679"/>
    <lineage>
        <taxon>Eukaryota</taxon>
        <taxon>Fungi</taxon>
        <taxon>Fungi incertae sedis</taxon>
        <taxon>Mucoromycota</taxon>
        <taxon>Glomeromycotina</taxon>
        <taxon>Glomeromycetes</taxon>
        <taxon>Archaeosporales</taxon>
        <taxon>Ambisporaceae</taxon>
        <taxon>Ambispora</taxon>
    </lineage>
</organism>
<dbReference type="Proteomes" id="UP000789508">
    <property type="component" value="Unassembled WGS sequence"/>
</dbReference>
<gene>
    <name evidence="1" type="ORF">ALEPTO_LOCUS6179</name>
</gene>
<keyword evidence="2" id="KW-1185">Reference proteome</keyword>
<accession>A0A9N9B8Z3</accession>
<name>A0A9N9B8Z3_9GLOM</name>
<evidence type="ECO:0000313" key="2">
    <source>
        <dbReference type="Proteomes" id="UP000789508"/>
    </source>
</evidence>
<proteinExistence type="predicted"/>
<sequence length="161" mass="18676">MGNEASKALEYAENRLELEYKARERETDLAIRKADMEHQHKIAELIAEMKQTKLQTGKELQLAYMETMKAIIQQNSTSFQTVKPLLEQLNNNKLSDSMKKSIENACAKVLNGYMDTQQLLDYSKEQIANLQLKQDEEFKRLLDYAVEQNVITANNKIYLLE</sequence>
<protein>
    <submittedName>
        <fullName evidence="1">10822_t:CDS:1</fullName>
    </submittedName>
</protein>
<evidence type="ECO:0000313" key="1">
    <source>
        <dbReference type="EMBL" id="CAG8557382.1"/>
    </source>
</evidence>
<reference evidence="1" key="1">
    <citation type="submission" date="2021-06" db="EMBL/GenBank/DDBJ databases">
        <authorList>
            <person name="Kallberg Y."/>
            <person name="Tangrot J."/>
            <person name="Rosling A."/>
        </authorList>
    </citation>
    <scope>NUCLEOTIDE SEQUENCE</scope>
    <source>
        <strain evidence="1">FL130A</strain>
    </source>
</reference>
<dbReference type="OrthoDB" id="2432705at2759"/>
<dbReference type="EMBL" id="CAJVPS010002008">
    <property type="protein sequence ID" value="CAG8557382.1"/>
    <property type="molecule type" value="Genomic_DNA"/>
</dbReference>
<comment type="caution">
    <text evidence="1">The sequence shown here is derived from an EMBL/GenBank/DDBJ whole genome shotgun (WGS) entry which is preliminary data.</text>
</comment>
<dbReference type="AlphaFoldDB" id="A0A9N9B8Z3"/>